<dbReference type="RefSeq" id="WP_108188426.1">
    <property type="nucleotide sequence ID" value="NZ_PIFK01000095.1"/>
</dbReference>
<reference evidence="1 2" key="1">
    <citation type="submission" date="2017-11" db="EMBL/GenBank/DDBJ databases">
        <title>Population delineation of vibrios coincides with oyster pathogenicity.</title>
        <authorList>
            <person name="Bruto M."/>
            <person name="Labreuche Y."/>
            <person name="James A."/>
            <person name="Piel D."/>
            <person name="Chenivesse S."/>
            <person name="Petton B."/>
            <person name="Polz M.F."/>
            <person name="Le Roux F."/>
        </authorList>
    </citation>
    <scope>NUCLEOTIDE SEQUENCE [LARGE SCALE GENOMIC DNA]</scope>
    <source>
        <strain evidence="1 2">FF_144</strain>
    </source>
</reference>
<dbReference type="Proteomes" id="UP000244197">
    <property type="component" value="Unassembled WGS sequence"/>
</dbReference>
<gene>
    <name evidence="1" type="ORF">CWO07_24820</name>
</gene>
<evidence type="ECO:0000313" key="2">
    <source>
        <dbReference type="Proteomes" id="UP000244197"/>
    </source>
</evidence>
<name>A0A2T5EH24_VIBSP</name>
<accession>A0A2T5EH24</accession>
<protein>
    <submittedName>
        <fullName evidence="1">Uncharacterized protein</fullName>
    </submittedName>
</protein>
<organism evidence="1 2">
    <name type="scientific">Vibrio splendidus</name>
    <dbReference type="NCBI Taxonomy" id="29497"/>
    <lineage>
        <taxon>Bacteria</taxon>
        <taxon>Pseudomonadati</taxon>
        <taxon>Pseudomonadota</taxon>
        <taxon>Gammaproteobacteria</taxon>
        <taxon>Vibrionales</taxon>
        <taxon>Vibrionaceae</taxon>
        <taxon>Vibrio</taxon>
    </lineage>
</organism>
<dbReference type="EMBL" id="PIFK01000095">
    <property type="protein sequence ID" value="PTP18953.1"/>
    <property type="molecule type" value="Genomic_DNA"/>
</dbReference>
<dbReference type="AlphaFoldDB" id="A0A2T5EH24"/>
<sequence>MVYTGTDRQHDKMEREVQDERAYNEFEKWYYFQQRRPKDIDEITWELIWGNLQIMRDNYYEISKIARNLSSKLSTTLILSRSPSHNMFVLEFEVPLHELYAFQKEAQSIIIIRSKLDGCYPNLELIANEQNHRDKASISRAARDDIRGQEFDYKSVLKFQRSRAFSYIVRKALPSRFFDFSENGVE</sequence>
<proteinExistence type="predicted"/>
<comment type="caution">
    <text evidence="1">The sequence shown here is derived from an EMBL/GenBank/DDBJ whole genome shotgun (WGS) entry which is preliminary data.</text>
</comment>
<evidence type="ECO:0000313" key="1">
    <source>
        <dbReference type="EMBL" id="PTP18953.1"/>
    </source>
</evidence>